<proteinExistence type="predicted"/>
<evidence type="ECO:0000313" key="2">
    <source>
        <dbReference type="Proteomes" id="UP000675940"/>
    </source>
</evidence>
<dbReference type="SUPFAM" id="SSF55729">
    <property type="entry name" value="Acyl-CoA N-acyltransferases (Nat)"/>
    <property type="match status" value="1"/>
</dbReference>
<dbReference type="AlphaFoldDB" id="A0A940MNC9"/>
<reference evidence="1" key="1">
    <citation type="submission" date="2021-03" db="EMBL/GenBank/DDBJ databases">
        <title>Sagittula salina sp. nov. strain M10.9X isolated from the marine waste.</title>
        <authorList>
            <person name="Satari L."/>
            <person name="Molina-Menor E."/>
            <person name="Vidal-Verdu A."/>
            <person name="Pascual J."/>
            <person name="Pereto J."/>
            <person name="Porcar M."/>
        </authorList>
    </citation>
    <scope>NUCLEOTIDE SEQUENCE</scope>
    <source>
        <strain evidence="1">M10.9X</strain>
    </source>
</reference>
<keyword evidence="2" id="KW-1185">Reference proteome</keyword>
<dbReference type="InterPro" id="IPR016181">
    <property type="entry name" value="Acyl_CoA_acyltransferase"/>
</dbReference>
<name>A0A940MNC9_9RHOB</name>
<dbReference type="EMBL" id="JAGISH010000015">
    <property type="protein sequence ID" value="MBP0484676.1"/>
    <property type="molecule type" value="Genomic_DNA"/>
</dbReference>
<dbReference type="RefSeq" id="WP_209363237.1">
    <property type="nucleotide sequence ID" value="NZ_JAGISH010000015.1"/>
</dbReference>
<evidence type="ECO:0000313" key="1">
    <source>
        <dbReference type="EMBL" id="MBP0484676.1"/>
    </source>
</evidence>
<comment type="caution">
    <text evidence="1">The sequence shown here is derived from an EMBL/GenBank/DDBJ whole genome shotgun (WGS) entry which is preliminary data.</text>
</comment>
<dbReference type="Proteomes" id="UP000675940">
    <property type="component" value="Unassembled WGS sequence"/>
</dbReference>
<sequence length="162" mass="17626">MLAVTRHTTGPVDMTLGITLADQKAIKAWAAPRCDMGSIPESAWALAVVEIETGTLRAACILYEVYKGEVDVHFASDGDRRWATRDILTAMFFYAFHHMDARILKAVIAARNVPALVMALKSGWQVQGRVQGVLSGGADGILLTLAEPDCVYLKGDDHGRQE</sequence>
<gene>
    <name evidence="1" type="ORF">J5474_19565</name>
</gene>
<protein>
    <submittedName>
        <fullName evidence="1">GNAT family N-acetyltransferase</fullName>
    </submittedName>
</protein>
<accession>A0A940MNC9</accession>
<organism evidence="1 2">
    <name type="scientific">Sagittula salina</name>
    <dbReference type="NCBI Taxonomy" id="2820268"/>
    <lineage>
        <taxon>Bacteria</taxon>
        <taxon>Pseudomonadati</taxon>
        <taxon>Pseudomonadota</taxon>
        <taxon>Alphaproteobacteria</taxon>
        <taxon>Rhodobacterales</taxon>
        <taxon>Roseobacteraceae</taxon>
        <taxon>Sagittula</taxon>
    </lineage>
</organism>